<protein>
    <submittedName>
        <fullName evidence="1">Uncharacterized protein</fullName>
    </submittedName>
</protein>
<gene>
    <name evidence="1" type="ORF">KDA27_23310</name>
</gene>
<reference evidence="1" key="2">
    <citation type="journal article" date="2021" name="Microbiome">
        <title>Successional dynamics and alternative stable states in a saline activated sludge microbial community over 9 years.</title>
        <authorList>
            <person name="Wang Y."/>
            <person name="Ye J."/>
            <person name="Ju F."/>
            <person name="Liu L."/>
            <person name="Boyd J.A."/>
            <person name="Deng Y."/>
            <person name="Parks D.H."/>
            <person name="Jiang X."/>
            <person name="Yin X."/>
            <person name="Woodcroft B.J."/>
            <person name="Tyson G.W."/>
            <person name="Hugenholtz P."/>
            <person name="Polz M.F."/>
            <person name="Zhang T."/>
        </authorList>
    </citation>
    <scope>NUCLEOTIDE SEQUENCE</scope>
    <source>
        <strain evidence="1">HKST-UBA02</strain>
    </source>
</reference>
<dbReference type="PROSITE" id="PS51257">
    <property type="entry name" value="PROKAR_LIPOPROTEIN"/>
    <property type="match status" value="1"/>
</dbReference>
<evidence type="ECO:0000313" key="1">
    <source>
        <dbReference type="EMBL" id="MCA9758741.1"/>
    </source>
</evidence>
<evidence type="ECO:0000313" key="2">
    <source>
        <dbReference type="Proteomes" id="UP000739538"/>
    </source>
</evidence>
<accession>A0A956NH37</accession>
<name>A0A956NH37_UNCEI</name>
<reference evidence="1" key="1">
    <citation type="submission" date="2020-04" db="EMBL/GenBank/DDBJ databases">
        <authorList>
            <person name="Zhang T."/>
        </authorList>
    </citation>
    <scope>NUCLEOTIDE SEQUENCE</scope>
    <source>
        <strain evidence="1">HKST-UBA02</strain>
    </source>
</reference>
<dbReference type="Proteomes" id="UP000739538">
    <property type="component" value="Unassembled WGS sequence"/>
</dbReference>
<dbReference type="EMBL" id="JAGQHS010000206">
    <property type="protein sequence ID" value="MCA9758741.1"/>
    <property type="molecule type" value="Genomic_DNA"/>
</dbReference>
<proteinExistence type="predicted"/>
<sequence length="184" mass="19430">MNRCVVASTALTLLLAVGCSDGNGPEPPSDLGLAGSGTLTMSGNDTANLGTKIHVGDMAYLDSGDGPTALVFVDRYSRIEGDTLTRVGVHTLSLYPDNRFRLYVGDSVPGVRDAGAVLEIVRSGRGGAYATPMQGEPGRRPEVDLDSHVAVFENVTLYPDFFEEQDTLSPITLNGTITWGPSPE</sequence>
<dbReference type="AlphaFoldDB" id="A0A956NH37"/>
<organism evidence="1 2">
    <name type="scientific">Eiseniibacteriota bacterium</name>
    <dbReference type="NCBI Taxonomy" id="2212470"/>
    <lineage>
        <taxon>Bacteria</taxon>
        <taxon>Candidatus Eiseniibacteriota</taxon>
    </lineage>
</organism>
<comment type="caution">
    <text evidence="1">The sequence shown here is derived from an EMBL/GenBank/DDBJ whole genome shotgun (WGS) entry which is preliminary data.</text>
</comment>